<reference evidence="2 3" key="1">
    <citation type="submission" date="2017-04" db="EMBL/GenBank/DDBJ databases">
        <authorList>
            <person name="Afonso C.L."/>
            <person name="Miller P.J."/>
            <person name="Scott M.A."/>
            <person name="Spackman E."/>
            <person name="Goraichik I."/>
            <person name="Dimitrov K.M."/>
            <person name="Suarez D.L."/>
            <person name="Swayne D.E."/>
        </authorList>
    </citation>
    <scope>NUCLEOTIDE SEQUENCE [LARGE SCALE GENOMIC DNA]</scope>
    <source>
        <strain evidence="2 3">ToBE</strain>
    </source>
</reference>
<dbReference type="Pfam" id="PF10925">
    <property type="entry name" value="DUF2680"/>
    <property type="match status" value="1"/>
</dbReference>
<evidence type="ECO:0008006" key="4">
    <source>
        <dbReference type="Google" id="ProtNLM"/>
    </source>
</evidence>
<dbReference type="OrthoDB" id="2084094at2"/>
<feature type="signal peptide" evidence="1">
    <location>
        <begin position="1"/>
        <end position="24"/>
    </location>
</feature>
<organism evidence="2 3">
    <name type="scientific">Thermanaeromonas toyohensis ToBE</name>
    <dbReference type="NCBI Taxonomy" id="698762"/>
    <lineage>
        <taxon>Bacteria</taxon>
        <taxon>Bacillati</taxon>
        <taxon>Bacillota</taxon>
        <taxon>Clostridia</taxon>
        <taxon>Neomoorellales</taxon>
        <taxon>Neomoorellaceae</taxon>
        <taxon>Thermanaeromonas</taxon>
    </lineage>
</organism>
<dbReference type="RefSeq" id="WP_084666451.1">
    <property type="nucleotide sequence ID" value="NZ_LT838272.1"/>
</dbReference>
<dbReference type="AlphaFoldDB" id="A0A1W1W0Q7"/>
<evidence type="ECO:0000313" key="2">
    <source>
        <dbReference type="EMBL" id="SMB99103.1"/>
    </source>
</evidence>
<gene>
    <name evidence="2" type="ORF">SAMN00808754_2747</name>
</gene>
<name>A0A1W1W0Q7_9FIRM</name>
<sequence length="133" mass="14613">MYKKIILIVALIFLLALALPAAFAAISPDKKAEIDSLHRQIVELRKQIIDKYVESGELTPQQGNFLKERLELMEQFRQNNNLGPWYCWGPGGMMGGWGPGGMMGGWGAGFLRGPENKGASFGPAYGLSLMRGL</sequence>
<proteinExistence type="predicted"/>
<dbReference type="EMBL" id="LT838272">
    <property type="protein sequence ID" value="SMB99103.1"/>
    <property type="molecule type" value="Genomic_DNA"/>
</dbReference>
<protein>
    <recommendedName>
        <fullName evidence="4">DUF2680 domain-containing protein</fullName>
    </recommendedName>
</protein>
<dbReference type="Proteomes" id="UP000192569">
    <property type="component" value="Chromosome I"/>
</dbReference>
<dbReference type="InterPro" id="IPR024485">
    <property type="entry name" value="DUF2680"/>
</dbReference>
<keyword evidence="1" id="KW-0732">Signal</keyword>
<evidence type="ECO:0000256" key="1">
    <source>
        <dbReference type="SAM" id="SignalP"/>
    </source>
</evidence>
<accession>A0A1W1W0Q7</accession>
<keyword evidence="3" id="KW-1185">Reference proteome</keyword>
<feature type="chain" id="PRO_5012529084" description="DUF2680 domain-containing protein" evidence="1">
    <location>
        <begin position="25"/>
        <end position="133"/>
    </location>
</feature>
<dbReference type="STRING" id="698762.SAMN00808754_2747"/>
<evidence type="ECO:0000313" key="3">
    <source>
        <dbReference type="Proteomes" id="UP000192569"/>
    </source>
</evidence>